<protein>
    <submittedName>
        <fullName evidence="2">Methylene tetrahydromethanopterin dehydrogenase</fullName>
        <ecNumber evidence="2">1.5.99.9</ecNumber>
    </submittedName>
</protein>
<dbReference type="Gene3D" id="3.40.50.720">
    <property type="entry name" value="NAD(P)-binding Rossmann-like Domain"/>
    <property type="match status" value="1"/>
</dbReference>
<dbReference type="InterPro" id="IPR036291">
    <property type="entry name" value="NAD(P)-bd_dom_sf"/>
</dbReference>
<gene>
    <name evidence="2" type="ORF">MNBD_NITROSPINAE03-153</name>
</gene>
<dbReference type="Gene3D" id="3.40.50.10280">
    <property type="entry name" value="Methylene-tetrahydromethanopterin dehydrogenase, N-terminal domain"/>
    <property type="match status" value="1"/>
</dbReference>
<proteinExistence type="predicted"/>
<accession>A0A3B1C287</accession>
<dbReference type="SUPFAM" id="SSF53223">
    <property type="entry name" value="Aminoacid dehydrogenase-like, N-terminal domain"/>
    <property type="match status" value="1"/>
</dbReference>
<evidence type="ECO:0000259" key="1">
    <source>
        <dbReference type="Pfam" id="PF09176"/>
    </source>
</evidence>
<dbReference type="InterPro" id="IPR046346">
    <property type="entry name" value="Aminoacid_DH-like_N_sf"/>
</dbReference>
<dbReference type="Pfam" id="PF09176">
    <property type="entry name" value="Mpt_N"/>
    <property type="match status" value="1"/>
</dbReference>
<reference evidence="2" key="1">
    <citation type="submission" date="2018-06" db="EMBL/GenBank/DDBJ databases">
        <authorList>
            <person name="Zhirakovskaya E."/>
        </authorList>
    </citation>
    <scope>NUCLEOTIDE SEQUENCE</scope>
</reference>
<dbReference type="EMBL" id="UOGB01000076">
    <property type="protein sequence ID" value="VAX16990.1"/>
    <property type="molecule type" value="Genomic_DNA"/>
</dbReference>
<name>A0A3B1C287_9ZZZZ</name>
<dbReference type="InterPro" id="IPR037089">
    <property type="entry name" value="Methyl-teptahyd_DH_N_sf"/>
</dbReference>
<dbReference type="AlphaFoldDB" id="A0A3B1C287"/>
<evidence type="ECO:0000313" key="2">
    <source>
        <dbReference type="EMBL" id="VAX16990.1"/>
    </source>
</evidence>
<feature type="domain" description="Methylene-tetrahydromethanopterin dehydrogenase N-terminal" evidence="1">
    <location>
        <begin position="16"/>
        <end position="95"/>
    </location>
</feature>
<dbReference type="SUPFAM" id="SSF51735">
    <property type="entry name" value="NAD(P)-binding Rossmann-fold domains"/>
    <property type="match status" value="1"/>
</dbReference>
<dbReference type="EC" id="1.5.99.9" evidence="2"/>
<dbReference type="GO" id="GO:0016491">
    <property type="term" value="F:oxidoreductase activity"/>
    <property type="evidence" value="ECO:0007669"/>
    <property type="project" value="UniProtKB-KW"/>
</dbReference>
<dbReference type="InterPro" id="IPR015259">
    <property type="entry name" value="Methyl-teptahyd_DH_N"/>
</dbReference>
<keyword evidence="2" id="KW-0560">Oxidoreductase</keyword>
<sequence>MRNHLFFLSTDSHASPFDMNIALDAGFDVALPYVCVKEEQVEGLTHDIIFSRGPKGTKHSAIFVGGSDMELVEKIVKRAGDSMFDPFTVSIFSDPKGAYTTAAALVAKTGKAVGGLSGKKIVIFGGTGPVGQVAAALCSKENADTTIVTSRDKKAGEEAAVRISSVYGVSIKGAAAKTGEERLALIQEADIAIATVKAGIQILSLNELGSVKNPLIVADVNAVPPSGFGGLAPGDDMKQIAPCVKGIGALCIGFIKYKVEVDIFESMLENKITANFKTAYESAKTLA</sequence>
<organism evidence="2">
    <name type="scientific">hydrothermal vent metagenome</name>
    <dbReference type="NCBI Taxonomy" id="652676"/>
    <lineage>
        <taxon>unclassified sequences</taxon>
        <taxon>metagenomes</taxon>
        <taxon>ecological metagenomes</taxon>
    </lineage>
</organism>